<evidence type="ECO:0000256" key="1">
    <source>
        <dbReference type="SAM" id="MobiDB-lite"/>
    </source>
</evidence>
<feature type="compositionally biased region" description="Polar residues" evidence="1">
    <location>
        <begin position="114"/>
        <end position="123"/>
    </location>
</feature>
<protein>
    <submittedName>
        <fullName evidence="2">Uncharacterized protein</fullName>
    </submittedName>
</protein>
<proteinExistence type="predicted"/>
<gene>
    <name evidence="2" type="ORF">O3P69_017988</name>
</gene>
<dbReference type="AlphaFoldDB" id="A0AAW0TI93"/>
<dbReference type="EMBL" id="JARAKH010000030">
    <property type="protein sequence ID" value="KAK8387011.1"/>
    <property type="molecule type" value="Genomic_DNA"/>
</dbReference>
<evidence type="ECO:0000313" key="3">
    <source>
        <dbReference type="Proteomes" id="UP001487740"/>
    </source>
</evidence>
<feature type="region of interest" description="Disordered" evidence="1">
    <location>
        <begin position="76"/>
        <end position="123"/>
    </location>
</feature>
<feature type="region of interest" description="Disordered" evidence="1">
    <location>
        <begin position="39"/>
        <end position="63"/>
    </location>
</feature>
<reference evidence="2 3" key="1">
    <citation type="submission" date="2023-03" db="EMBL/GenBank/DDBJ databases">
        <title>High-quality genome of Scylla paramamosain provides insights in environmental adaptation.</title>
        <authorList>
            <person name="Zhang L."/>
        </authorList>
    </citation>
    <scope>NUCLEOTIDE SEQUENCE [LARGE SCALE GENOMIC DNA]</scope>
    <source>
        <strain evidence="2">LZ_2023a</strain>
        <tissue evidence="2">Muscle</tissue>
    </source>
</reference>
<keyword evidence="3" id="KW-1185">Reference proteome</keyword>
<accession>A0AAW0TI93</accession>
<dbReference type="Proteomes" id="UP001487740">
    <property type="component" value="Unassembled WGS sequence"/>
</dbReference>
<evidence type="ECO:0000313" key="2">
    <source>
        <dbReference type="EMBL" id="KAK8387011.1"/>
    </source>
</evidence>
<organism evidence="2 3">
    <name type="scientific">Scylla paramamosain</name>
    <name type="common">Mud crab</name>
    <dbReference type="NCBI Taxonomy" id="85552"/>
    <lineage>
        <taxon>Eukaryota</taxon>
        <taxon>Metazoa</taxon>
        <taxon>Ecdysozoa</taxon>
        <taxon>Arthropoda</taxon>
        <taxon>Crustacea</taxon>
        <taxon>Multicrustacea</taxon>
        <taxon>Malacostraca</taxon>
        <taxon>Eumalacostraca</taxon>
        <taxon>Eucarida</taxon>
        <taxon>Decapoda</taxon>
        <taxon>Pleocyemata</taxon>
        <taxon>Brachyura</taxon>
        <taxon>Eubrachyura</taxon>
        <taxon>Portunoidea</taxon>
        <taxon>Portunidae</taxon>
        <taxon>Portuninae</taxon>
        <taxon>Scylla</taxon>
    </lineage>
</organism>
<name>A0AAW0TI93_SCYPA</name>
<comment type="caution">
    <text evidence="2">The sequence shown here is derived from an EMBL/GenBank/DDBJ whole genome shotgun (WGS) entry which is preliminary data.</text>
</comment>
<sequence>MDSTTFPVRLSIPRSPLTKHGRENVATHTKLRGYAKLPRATRDAATSGTQTKACEGNVMSDRGRNEMQGAQFLPLRQQGRHHSHSSNFCALPPVGTAEHQGQSDQRDLRVGGCVTSSPVPASP</sequence>